<sequence>MVRIRVSGHVVGLMFMWSNSAFMYSGFSQKELQRWFFECGGGREKSCGDGNEKLLWVRLVYMCIIHGFIMAKDWKVSIPQEYIRLVMDFEKLRMYPWGLRAYDELLASIFRAREDLHLKNSYVLDGFSYAFQIWIMEAVPDIGTMVGKKIKKNITKARCRNWKGSGKVSYQDISSLESHFDKGELFPFISNTGNNDVIDDAEFTREDEKKDERVGRIVALMNAKQDWNQFAWEVEALPRNVELSDSEEDVEVEDVTEEPSVIAEEPTVVAEEPIVVTKRGKRKLIDLGVESRKKQLLCQRAAEHNSGVSGDLKTFIEGLFTSSFNSLKELVQKDIQEHFDKVHNEMAQLKETMSQVTGPSHTEGKTRASEISGPSQSEGKDQDKSSQSPDPSAAKGKANGKAAESLPPPAVHRSPRPVRKFDTADVTNSEDDMMDFLKNLSQSSNIKVEMETQEYLQDAMGNLSQSSYVKGFDPSQKLNGEEPAECVTPLTSFKPADWRPPTLKDIDLHEDRVNDSDYSLVFVPEDSWAKLIKWSSTSMTSLRRWEPTKVAFMTCMFSNQMKNSFEEFRKDKKKFKVSELLHQYGIGELPAHGRTRLMWDLDVTRMYVPLNVGKHWISMCVNFVSRSIEVFDCEGLKYNKEVEPFAILIPRIVKAVQSSKNRQQVKVKQYTVNYAPMPYLLNKSSSDCGVYALKHIECHLLGLDFSLVNDNNIREARQKFAYALVLFSRMAQYTPPKTITNPLVEL</sequence>
<reference evidence="6" key="2">
    <citation type="submission" date="2015-03" db="UniProtKB">
        <authorList>
            <consortium name="EnsemblPlants"/>
        </authorList>
    </citation>
    <scope>IDENTIFICATION</scope>
</reference>
<dbReference type="Proteomes" id="UP000032141">
    <property type="component" value="Chromosome C1"/>
</dbReference>
<accession>A0A0D3AB89</accession>
<evidence type="ECO:0000256" key="4">
    <source>
        <dbReference type="SAM" id="MobiDB-lite"/>
    </source>
</evidence>
<dbReference type="Gene3D" id="3.40.395.10">
    <property type="entry name" value="Adenoviral Proteinase, Chain A"/>
    <property type="match status" value="1"/>
</dbReference>
<keyword evidence="2" id="KW-0645">Protease</keyword>
<keyword evidence="7" id="KW-1185">Reference proteome</keyword>
<evidence type="ECO:0000259" key="5">
    <source>
        <dbReference type="PROSITE" id="PS50600"/>
    </source>
</evidence>
<dbReference type="PANTHER" id="PTHR48449:SF1">
    <property type="entry name" value="DUF1985 DOMAIN-CONTAINING PROTEIN"/>
    <property type="match status" value="1"/>
</dbReference>
<dbReference type="EnsemblPlants" id="Bo1g102020.1">
    <property type="protein sequence ID" value="Bo1g102020.1"/>
    <property type="gene ID" value="Bo1g102020"/>
</dbReference>
<dbReference type="GO" id="GO:0006508">
    <property type="term" value="P:proteolysis"/>
    <property type="evidence" value="ECO:0007669"/>
    <property type="project" value="UniProtKB-KW"/>
</dbReference>
<dbReference type="InterPro" id="IPR038765">
    <property type="entry name" value="Papain-like_cys_pep_sf"/>
</dbReference>
<feature type="region of interest" description="Disordered" evidence="4">
    <location>
        <begin position="352"/>
        <end position="427"/>
    </location>
</feature>
<dbReference type="HOGENOM" id="CLU_017415_6_1_1"/>
<dbReference type="AlphaFoldDB" id="A0A0D3AB89"/>
<dbReference type="Pfam" id="PF02902">
    <property type="entry name" value="Peptidase_C48"/>
    <property type="match status" value="1"/>
</dbReference>
<name>A0A0D3AB89_BRAOL</name>
<evidence type="ECO:0000256" key="2">
    <source>
        <dbReference type="ARBA" id="ARBA00022670"/>
    </source>
</evidence>
<reference evidence="6 7" key="1">
    <citation type="journal article" date="2014" name="Genome Biol.">
        <title>Transcriptome and methylome profiling reveals relics of genome dominance in the mesopolyploid Brassica oleracea.</title>
        <authorList>
            <person name="Parkin I.A."/>
            <person name="Koh C."/>
            <person name="Tang H."/>
            <person name="Robinson S.J."/>
            <person name="Kagale S."/>
            <person name="Clarke W.E."/>
            <person name="Town C.D."/>
            <person name="Nixon J."/>
            <person name="Krishnakumar V."/>
            <person name="Bidwell S.L."/>
            <person name="Denoeud F."/>
            <person name="Belcram H."/>
            <person name="Links M.G."/>
            <person name="Just J."/>
            <person name="Clarke C."/>
            <person name="Bender T."/>
            <person name="Huebert T."/>
            <person name="Mason A.S."/>
            <person name="Pires J.C."/>
            <person name="Barker G."/>
            <person name="Moore J."/>
            <person name="Walley P.G."/>
            <person name="Manoli S."/>
            <person name="Batley J."/>
            <person name="Edwards D."/>
            <person name="Nelson M.N."/>
            <person name="Wang X."/>
            <person name="Paterson A.H."/>
            <person name="King G."/>
            <person name="Bancroft I."/>
            <person name="Chalhoub B."/>
            <person name="Sharpe A.G."/>
        </authorList>
    </citation>
    <scope>NUCLEOTIDE SEQUENCE</scope>
    <source>
        <strain evidence="6 7">cv. TO1000</strain>
    </source>
</reference>
<dbReference type="SUPFAM" id="SSF54001">
    <property type="entry name" value="Cysteine proteinases"/>
    <property type="match status" value="1"/>
</dbReference>
<keyword evidence="3" id="KW-0378">Hydrolase</keyword>
<evidence type="ECO:0000256" key="1">
    <source>
        <dbReference type="ARBA" id="ARBA00005234"/>
    </source>
</evidence>
<evidence type="ECO:0000313" key="7">
    <source>
        <dbReference type="Proteomes" id="UP000032141"/>
    </source>
</evidence>
<comment type="similarity">
    <text evidence="1">Belongs to the peptidase C48 family.</text>
</comment>
<proteinExistence type="inferred from homology"/>
<evidence type="ECO:0000256" key="3">
    <source>
        <dbReference type="ARBA" id="ARBA00022801"/>
    </source>
</evidence>
<dbReference type="PANTHER" id="PTHR48449">
    <property type="entry name" value="DUF1985 DOMAIN-CONTAINING PROTEIN"/>
    <property type="match status" value="1"/>
</dbReference>
<protein>
    <recommendedName>
        <fullName evidence="5">Ubiquitin-like protease family profile domain-containing protein</fullName>
    </recommendedName>
</protein>
<feature type="domain" description="Ubiquitin-like protease family profile" evidence="5">
    <location>
        <begin position="521"/>
        <end position="699"/>
    </location>
</feature>
<evidence type="ECO:0000313" key="6">
    <source>
        <dbReference type="EnsemblPlants" id="Bo1g102020.1"/>
    </source>
</evidence>
<dbReference type="GO" id="GO:0008234">
    <property type="term" value="F:cysteine-type peptidase activity"/>
    <property type="evidence" value="ECO:0007669"/>
    <property type="project" value="InterPro"/>
</dbReference>
<dbReference type="Gramene" id="Bo1g102020.1">
    <property type="protein sequence ID" value="Bo1g102020.1"/>
    <property type="gene ID" value="Bo1g102020"/>
</dbReference>
<organism evidence="6 7">
    <name type="scientific">Brassica oleracea var. oleracea</name>
    <dbReference type="NCBI Taxonomy" id="109376"/>
    <lineage>
        <taxon>Eukaryota</taxon>
        <taxon>Viridiplantae</taxon>
        <taxon>Streptophyta</taxon>
        <taxon>Embryophyta</taxon>
        <taxon>Tracheophyta</taxon>
        <taxon>Spermatophyta</taxon>
        <taxon>Magnoliopsida</taxon>
        <taxon>eudicotyledons</taxon>
        <taxon>Gunneridae</taxon>
        <taxon>Pentapetalae</taxon>
        <taxon>rosids</taxon>
        <taxon>malvids</taxon>
        <taxon>Brassicales</taxon>
        <taxon>Brassicaceae</taxon>
        <taxon>Brassiceae</taxon>
        <taxon>Brassica</taxon>
    </lineage>
</organism>
<dbReference type="PROSITE" id="PS50600">
    <property type="entry name" value="ULP_PROTEASE"/>
    <property type="match status" value="1"/>
</dbReference>
<feature type="compositionally biased region" description="Low complexity" evidence="4">
    <location>
        <begin position="385"/>
        <end position="403"/>
    </location>
</feature>
<dbReference type="InterPro" id="IPR003653">
    <property type="entry name" value="Peptidase_C48_C"/>
</dbReference>